<feature type="domain" description="CheB-type methylesterase" evidence="11">
    <location>
        <begin position="19"/>
        <end position="202"/>
    </location>
</feature>
<dbReference type="SMART" id="SM00387">
    <property type="entry name" value="HATPase_c"/>
    <property type="match status" value="1"/>
</dbReference>
<dbReference type="CDD" id="cd00082">
    <property type="entry name" value="HisKA"/>
    <property type="match status" value="1"/>
</dbReference>
<feature type="domain" description="CheR-type methyltransferase" evidence="12">
    <location>
        <begin position="222"/>
        <end position="462"/>
    </location>
</feature>
<dbReference type="PROSITE" id="PS50122">
    <property type="entry name" value="CHEB"/>
    <property type="match status" value="1"/>
</dbReference>
<dbReference type="CDD" id="cd16434">
    <property type="entry name" value="CheB-CheR_fusion"/>
    <property type="match status" value="1"/>
</dbReference>
<dbReference type="SMART" id="SM00091">
    <property type="entry name" value="PAS"/>
    <property type="match status" value="3"/>
</dbReference>
<dbReference type="GO" id="GO:0000155">
    <property type="term" value="F:phosphorelay sensor kinase activity"/>
    <property type="evidence" value="ECO:0007669"/>
    <property type="project" value="InterPro"/>
</dbReference>
<feature type="active site" evidence="6">
    <location>
        <position position="144"/>
    </location>
</feature>
<dbReference type="Pfam" id="PF03705">
    <property type="entry name" value="CheR_N"/>
    <property type="match status" value="1"/>
</dbReference>
<dbReference type="SUPFAM" id="SSF52738">
    <property type="entry name" value="Methylesterase CheB, C-terminal domain"/>
    <property type="match status" value="1"/>
</dbReference>
<evidence type="ECO:0000256" key="4">
    <source>
        <dbReference type="ARBA" id="ARBA00022679"/>
    </source>
</evidence>
<evidence type="ECO:0000313" key="13">
    <source>
        <dbReference type="EMBL" id="EZH74508.1"/>
    </source>
</evidence>
<evidence type="ECO:0000313" key="14">
    <source>
        <dbReference type="Proteomes" id="UP000023541"/>
    </source>
</evidence>
<dbReference type="InterPro" id="IPR000700">
    <property type="entry name" value="PAS-assoc_C"/>
</dbReference>
<dbReference type="InterPro" id="IPR000673">
    <property type="entry name" value="Sig_transdc_resp-reg_Me-estase"/>
</dbReference>
<dbReference type="InterPro" id="IPR050903">
    <property type="entry name" value="Bact_Chemotaxis_MeTrfase"/>
</dbReference>
<dbReference type="SUPFAM" id="SSF55874">
    <property type="entry name" value="ATPase domain of HSP90 chaperone/DNA topoisomerase II/histidine kinase"/>
    <property type="match status" value="1"/>
</dbReference>
<dbReference type="GO" id="GO:0008984">
    <property type="term" value="F:protein-glutamate methylesterase activity"/>
    <property type="evidence" value="ECO:0007669"/>
    <property type="project" value="InterPro"/>
</dbReference>
<evidence type="ECO:0000259" key="9">
    <source>
        <dbReference type="PROSITE" id="PS50112"/>
    </source>
</evidence>
<dbReference type="InterPro" id="IPR003594">
    <property type="entry name" value="HATPase_dom"/>
</dbReference>
<reference evidence="13 14" key="1">
    <citation type="submission" date="2014-04" db="EMBL/GenBank/DDBJ databases">
        <title>Aquimarina sp. 22II-S11-z7 Genome Sequencing.</title>
        <authorList>
            <person name="Lai Q."/>
        </authorList>
    </citation>
    <scope>NUCLEOTIDE SEQUENCE [LARGE SCALE GENOMIC DNA]</scope>
    <source>
        <strain evidence="13 14">22II-S11-z7</strain>
    </source>
</reference>
<dbReference type="InterPro" id="IPR035909">
    <property type="entry name" value="CheB_C"/>
</dbReference>
<dbReference type="GO" id="GO:0000156">
    <property type="term" value="F:phosphorelay response regulator activity"/>
    <property type="evidence" value="ECO:0007669"/>
    <property type="project" value="InterPro"/>
</dbReference>
<dbReference type="eggNOG" id="COG4251">
    <property type="taxonomic scope" value="Bacteria"/>
</dbReference>
<feature type="domain" description="PAC" evidence="10">
    <location>
        <begin position="1062"/>
        <end position="1114"/>
    </location>
</feature>
<keyword evidence="5" id="KW-0418">Kinase</keyword>
<dbReference type="Gene3D" id="3.40.50.180">
    <property type="entry name" value="Methylesterase CheB, C-terminal domain"/>
    <property type="match status" value="1"/>
</dbReference>
<dbReference type="InterPro" id="IPR000014">
    <property type="entry name" value="PAS"/>
</dbReference>
<dbReference type="SUPFAM" id="SSF47384">
    <property type="entry name" value="Homodimeric domain of signal transducing histidine kinase"/>
    <property type="match status" value="1"/>
</dbReference>
<dbReference type="OrthoDB" id="9816309at2"/>
<dbReference type="InterPro" id="IPR036097">
    <property type="entry name" value="HisK_dim/P_sf"/>
</dbReference>
<dbReference type="RefSeq" id="WP_051575682.1">
    <property type="nucleotide sequence ID" value="NZ_AQRA01000003.1"/>
</dbReference>
<dbReference type="PROSITE" id="PS50113">
    <property type="entry name" value="PAC"/>
    <property type="match status" value="2"/>
</dbReference>
<dbReference type="GO" id="GO:0008757">
    <property type="term" value="F:S-adenosylmethionine-dependent methyltransferase activity"/>
    <property type="evidence" value="ECO:0007669"/>
    <property type="project" value="InterPro"/>
</dbReference>
<dbReference type="InterPro" id="IPR003661">
    <property type="entry name" value="HisK_dim/P_dom"/>
</dbReference>
<evidence type="ECO:0000259" key="12">
    <source>
        <dbReference type="PROSITE" id="PS50123"/>
    </source>
</evidence>
<dbReference type="GO" id="GO:0005737">
    <property type="term" value="C:cytoplasm"/>
    <property type="evidence" value="ECO:0007669"/>
    <property type="project" value="InterPro"/>
</dbReference>
<feature type="active site" evidence="6">
    <location>
        <position position="52"/>
    </location>
</feature>
<dbReference type="PANTHER" id="PTHR24422:SF27">
    <property type="entry name" value="PROTEIN-GLUTAMATE O-METHYLTRANSFERASE"/>
    <property type="match status" value="1"/>
</dbReference>
<keyword evidence="4" id="KW-0808">Transferase</keyword>
<keyword evidence="14" id="KW-1185">Reference proteome</keyword>
<evidence type="ECO:0000256" key="5">
    <source>
        <dbReference type="ARBA" id="ARBA00022777"/>
    </source>
</evidence>
<dbReference type="FunFam" id="3.30.565.10:FF:000006">
    <property type="entry name" value="Sensor histidine kinase WalK"/>
    <property type="match status" value="1"/>
</dbReference>
<dbReference type="InterPro" id="IPR001610">
    <property type="entry name" value="PAC"/>
</dbReference>
<dbReference type="SMART" id="SM00388">
    <property type="entry name" value="HisKA"/>
    <property type="match status" value="1"/>
</dbReference>
<feature type="domain" description="PAS" evidence="9">
    <location>
        <begin position="1006"/>
        <end position="1059"/>
    </location>
</feature>
<dbReference type="Gene3D" id="1.10.287.130">
    <property type="match status" value="1"/>
</dbReference>
<dbReference type="SMART" id="SM00138">
    <property type="entry name" value="MeTrc"/>
    <property type="match status" value="1"/>
</dbReference>
<dbReference type="EMBL" id="AQRA01000003">
    <property type="protein sequence ID" value="EZH74508.1"/>
    <property type="molecule type" value="Genomic_DNA"/>
</dbReference>
<feature type="active site" evidence="6">
    <location>
        <position position="25"/>
    </location>
</feature>
<dbReference type="SUPFAM" id="SSF53335">
    <property type="entry name" value="S-adenosyl-L-methionine-dependent methyltransferases"/>
    <property type="match status" value="1"/>
</dbReference>
<protein>
    <recommendedName>
        <fullName evidence="2">histidine kinase</fullName>
        <ecNumber evidence="2">2.7.13.3</ecNumber>
    </recommendedName>
</protein>
<dbReference type="Gene3D" id="3.40.50.150">
    <property type="entry name" value="Vaccinia Virus protein VP39"/>
    <property type="match status" value="1"/>
</dbReference>
<keyword evidence="6" id="KW-0378">Hydrolase</keyword>
<dbReference type="eggNOG" id="COG1352">
    <property type="taxonomic scope" value="Bacteria"/>
</dbReference>
<dbReference type="GO" id="GO:0006935">
    <property type="term" value="P:chemotaxis"/>
    <property type="evidence" value="ECO:0007669"/>
    <property type="project" value="UniProtKB-UniRule"/>
</dbReference>
<evidence type="ECO:0000256" key="3">
    <source>
        <dbReference type="ARBA" id="ARBA00022553"/>
    </source>
</evidence>
<dbReference type="SUPFAM" id="SSF47757">
    <property type="entry name" value="Chemotaxis receptor methyltransferase CheR, N-terminal domain"/>
    <property type="match status" value="1"/>
</dbReference>
<dbReference type="InterPro" id="IPR036890">
    <property type="entry name" value="HATPase_C_sf"/>
</dbReference>
<keyword evidence="6" id="KW-0145">Chemotaxis</keyword>
<dbReference type="Pfam" id="PF00512">
    <property type="entry name" value="HisKA"/>
    <property type="match status" value="1"/>
</dbReference>
<dbReference type="PROSITE" id="PS50112">
    <property type="entry name" value="PAS"/>
    <property type="match status" value="1"/>
</dbReference>
<dbReference type="Gene3D" id="3.30.450.20">
    <property type="entry name" value="PAS domain"/>
    <property type="match status" value="3"/>
</dbReference>
<keyword evidence="3" id="KW-0597">Phosphoprotein</keyword>
<sequence length="1340" mass="155507">MKKELPEVIKKTQKDTCHIIGIGCSAGGLNALQDFFNSCPSNTGYAFVVIQHLSPDYKSLMPELLSRHTKMVVSETIEENTIEPNHVYLIPGNKNIIIQDQKLWLISRSKRNQINFSIDVFFNSLAIEQKEKAIGIILSGTGSDGTKGAMAIKKAGGVLFVQNPENSRFDGMPMSAISNGVSDFVLAAEKIPDKLISHIENFQSRSSSISSIDSYHDHASVNEVLEILKNDIDHDFFSYKKPTLYRRISKRMKMTKNKSITDYIGFLEKDPEEKFLLADEFLIGVTSFFRDIDAFKVIEETVIPDLIERKKNDSGIIKIWVIACSTGEEAYSIAMLFEEYLLSKNYRNIEYKIFATDIDQRAIDIASKGIYEIDNPDVPQERLIKYFIKKGEKYHISPYIRQKIIFSKHDILHNPPFNKLDFISCRNMLIYMENTIQHQVLTTIHYALNQGGYLFLGSSESLGSLDSFFTKTDVRWKIYNKTHNNTNKAIRREKIEDWKINQANFEVYKSRRIKHSFEEKIERSINRTLLNELGAVSICIDKDFEIIQAFGDVKIYLHFPEEGFSNNLLKMLPNEYRIPIITAIKRLSTDTIDVVKKQIKFSHKKNALKIITIVIRSIKIKSVNYESFLITFLEGIERKITKEEKSLSIHNTLTQKSDIEQLEQTLNETRQDLQTTIEELEASNEEMQMTNEELLAANEELQSTNEELQSVNEELHAVNGELQEKNTLLIELNSDMENLVKNINIGTIFLDNEFRIRKFTPSINEHFQLRIEDIGRPINHFSGTLGGENLAEYSKNVIKTLQPYKKEVQNSLGIWFMMEIFPYKYHKDVIKGVVVNFINIHNIKTVYDKEKINDFLTHVMNANPATTYIYDIQKNEYSYSSSEILKEAGYSSMDIRKIDSKLLKKIVHPDDYAMVLNHYRKLKTIKKKDVLQIEYRVAHKNKDTYIWVMCTDKLNEKDSNGKVKNILGVMNVVTKVKDMELQLKESQERYRLAIMGSGAGLWEWSDLSTDNAWWSKEFQQLLGYYSEKKLSTFTSFIKMIHRDQVEDFQEKIQNHIQKGENFEQELRIKTNKNGYKWFLINAQPQLDAKGDIQKTVGTLMDINARKEAENRMNELNTELERFAYLASHDLKEPLRTISSFTKLFKEEYREHFDDNAKQYLEFIENASKRMITLTNDLLIYSQLDDKSLNFQPVDINILISEILEDLRQNIEENNAVINCDKLPVIVCDMVQIRQLFQNLITNSLKYQNNNQPRIDIGFEEKRAYFLFFIKDNGIGIDPKYHKQIFEVFKRLHGRNDYDGTGIGLANCKRIIDNHKGNIWVNSSLGEGAVFYFTILKANKQ</sequence>
<evidence type="ECO:0000256" key="1">
    <source>
        <dbReference type="ARBA" id="ARBA00000085"/>
    </source>
</evidence>
<organism evidence="13 14">
    <name type="scientific">Aquimarina atlantica</name>
    <dbReference type="NCBI Taxonomy" id="1317122"/>
    <lineage>
        <taxon>Bacteria</taxon>
        <taxon>Pseudomonadati</taxon>
        <taxon>Bacteroidota</taxon>
        <taxon>Flavobacteriia</taxon>
        <taxon>Flavobacteriales</taxon>
        <taxon>Flavobacteriaceae</taxon>
        <taxon>Aquimarina</taxon>
    </lineage>
</organism>
<keyword evidence="7" id="KW-0175">Coiled coil</keyword>
<evidence type="ECO:0000259" key="11">
    <source>
        <dbReference type="PROSITE" id="PS50122"/>
    </source>
</evidence>
<dbReference type="InterPro" id="IPR000780">
    <property type="entry name" value="CheR_MeTrfase"/>
</dbReference>
<dbReference type="NCBIfam" id="TIGR00229">
    <property type="entry name" value="sensory_box"/>
    <property type="match status" value="1"/>
</dbReference>
<dbReference type="PANTHER" id="PTHR24422">
    <property type="entry name" value="CHEMOTAXIS PROTEIN METHYLTRANSFERASE"/>
    <property type="match status" value="1"/>
</dbReference>
<dbReference type="SMART" id="SM00086">
    <property type="entry name" value="PAC"/>
    <property type="match status" value="2"/>
</dbReference>
<evidence type="ECO:0000259" key="10">
    <source>
        <dbReference type="PROSITE" id="PS50113"/>
    </source>
</evidence>
<dbReference type="Pfam" id="PF01739">
    <property type="entry name" value="CheR"/>
    <property type="match status" value="1"/>
</dbReference>
<dbReference type="InterPro" id="IPR035965">
    <property type="entry name" value="PAS-like_dom_sf"/>
</dbReference>
<dbReference type="PROSITE" id="PS50109">
    <property type="entry name" value="HIS_KIN"/>
    <property type="match status" value="1"/>
</dbReference>
<evidence type="ECO:0000256" key="7">
    <source>
        <dbReference type="SAM" id="Coils"/>
    </source>
</evidence>
<dbReference type="InterPro" id="IPR013655">
    <property type="entry name" value="PAS_fold_3"/>
</dbReference>
<feature type="domain" description="PAC" evidence="10">
    <location>
        <begin position="931"/>
        <end position="985"/>
    </location>
</feature>
<proteinExistence type="predicted"/>
<dbReference type="STRING" id="1317122.ATO12_12115"/>
<dbReference type="SUPFAM" id="SSF55785">
    <property type="entry name" value="PYP-like sensor domain (PAS domain)"/>
    <property type="match status" value="2"/>
</dbReference>
<dbReference type="Proteomes" id="UP000023541">
    <property type="component" value="Unassembled WGS sequence"/>
</dbReference>
<dbReference type="InterPro" id="IPR022642">
    <property type="entry name" value="CheR_C"/>
</dbReference>
<accession>A0A023BXZ5</accession>
<dbReference type="Pfam" id="PF01339">
    <property type="entry name" value="CheB_methylest"/>
    <property type="match status" value="1"/>
</dbReference>
<dbReference type="Pfam" id="PF08447">
    <property type="entry name" value="PAS_3"/>
    <property type="match status" value="2"/>
</dbReference>
<dbReference type="eggNOG" id="COG2201">
    <property type="taxonomic scope" value="Bacteria"/>
</dbReference>
<dbReference type="InterPro" id="IPR005467">
    <property type="entry name" value="His_kinase_dom"/>
</dbReference>
<dbReference type="Gene3D" id="3.30.565.10">
    <property type="entry name" value="Histidine kinase-like ATPase, C-terminal domain"/>
    <property type="match status" value="1"/>
</dbReference>
<evidence type="ECO:0000256" key="6">
    <source>
        <dbReference type="PROSITE-ProRule" id="PRU00050"/>
    </source>
</evidence>
<dbReference type="Pfam" id="PF13596">
    <property type="entry name" value="PAS_10"/>
    <property type="match status" value="1"/>
</dbReference>
<dbReference type="InterPro" id="IPR022641">
    <property type="entry name" value="CheR_N"/>
</dbReference>
<feature type="domain" description="Histidine kinase" evidence="8">
    <location>
        <begin position="1125"/>
        <end position="1338"/>
    </location>
</feature>
<dbReference type="PROSITE" id="PS50123">
    <property type="entry name" value="CHER"/>
    <property type="match status" value="1"/>
</dbReference>
<comment type="caution">
    <text evidence="13">The sequence shown here is derived from an EMBL/GenBank/DDBJ whole genome shotgun (WGS) entry which is preliminary data.</text>
</comment>
<evidence type="ECO:0000259" key="8">
    <source>
        <dbReference type="PROSITE" id="PS50109"/>
    </source>
</evidence>
<feature type="coiled-coil region" evidence="7">
    <location>
        <begin position="659"/>
        <end position="742"/>
    </location>
</feature>
<dbReference type="InterPro" id="IPR029063">
    <property type="entry name" value="SAM-dependent_MTases_sf"/>
</dbReference>
<comment type="catalytic activity">
    <reaction evidence="1">
        <text>ATP + protein L-histidine = ADP + protein N-phospho-L-histidine.</text>
        <dbReference type="EC" id="2.7.13.3"/>
    </reaction>
</comment>
<name>A0A023BXZ5_9FLAO</name>
<dbReference type="Pfam" id="PF02518">
    <property type="entry name" value="HATPase_c"/>
    <property type="match status" value="1"/>
</dbReference>
<dbReference type="PRINTS" id="PR00996">
    <property type="entry name" value="CHERMTFRASE"/>
</dbReference>
<dbReference type="EC" id="2.7.13.3" evidence="2"/>
<evidence type="ECO:0000256" key="2">
    <source>
        <dbReference type="ARBA" id="ARBA00012438"/>
    </source>
</evidence>
<gene>
    <name evidence="13" type="ORF">ATO12_12115</name>
</gene>
<dbReference type="CDD" id="cd00130">
    <property type="entry name" value="PAS"/>
    <property type="match status" value="1"/>
</dbReference>